<proteinExistence type="predicted"/>
<evidence type="ECO:0000313" key="1">
    <source>
        <dbReference type="EMBL" id="KAK8940896.1"/>
    </source>
</evidence>
<dbReference type="EMBL" id="JBBWWQ010000008">
    <property type="protein sequence ID" value="KAK8940896.1"/>
    <property type="molecule type" value="Genomic_DNA"/>
</dbReference>
<gene>
    <name evidence="1" type="primary">ANP1</name>
    <name evidence="1" type="ORF">KSP39_PZI010532</name>
</gene>
<keyword evidence="1" id="KW-0418">Kinase</keyword>
<protein>
    <submittedName>
        <fullName evidence="1">Mitogen-activated protein kinase kinase kinase ANP1</fullName>
    </submittedName>
</protein>
<evidence type="ECO:0000313" key="2">
    <source>
        <dbReference type="Proteomes" id="UP001418222"/>
    </source>
</evidence>
<sequence>MVQICARSSLRDSQQANSSKLLLAVRGEWRAAHGWRFADGVSCTEEVAGCDALHEKEEDMSRLRERKIGIKLLGESSKSFVPSSKSFMKEEQSFRTVRHSLVGYSEQFSELKPVWNTNTSDDMCEIFDKDAFPKLPSALDLKKLQTPLYEEFFNSLSTFPEAFDGNLIDECDARNANALLKNSEQSPSFRIASDRFLAATSSDNASVSSTGVANICCTDGNPVLEEIASTQLNQRGDFLQDSQLGDSPRRKKWKKELYQEIDWERGNTFPIMSIN</sequence>
<keyword evidence="2" id="KW-1185">Reference proteome</keyword>
<accession>A0AAP0BIV1</accession>
<keyword evidence="1" id="KW-0808">Transferase</keyword>
<comment type="caution">
    <text evidence="1">The sequence shown here is derived from an EMBL/GenBank/DDBJ whole genome shotgun (WGS) entry which is preliminary data.</text>
</comment>
<dbReference type="AlphaFoldDB" id="A0AAP0BIV1"/>
<name>A0AAP0BIV1_9ASPA</name>
<dbReference type="GO" id="GO:0016301">
    <property type="term" value="F:kinase activity"/>
    <property type="evidence" value="ECO:0007669"/>
    <property type="project" value="UniProtKB-KW"/>
</dbReference>
<dbReference type="Proteomes" id="UP001418222">
    <property type="component" value="Unassembled WGS sequence"/>
</dbReference>
<reference evidence="1 2" key="1">
    <citation type="journal article" date="2022" name="Nat. Plants">
        <title>Genomes of leafy and leafless Platanthera orchids illuminate the evolution of mycoheterotrophy.</title>
        <authorList>
            <person name="Li M.H."/>
            <person name="Liu K.W."/>
            <person name="Li Z."/>
            <person name="Lu H.C."/>
            <person name="Ye Q.L."/>
            <person name="Zhang D."/>
            <person name="Wang J.Y."/>
            <person name="Li Y.F."/>
            <person name="Zhong Z.M."/>
            <person name="Liu X."/>
            <person name="Yu X."/>
            <person name="Liu D.K."/>
            <person name="Tu X.D."/>
            <person name="Liu B."/>
            <person name="Hao Y."/>
            <person name="Liao X.Y."/>
            <person name="Jiang Y.T."/>
            <person name="Sun W.H."/>
            <person name="Chen J."/>
            <person name="Chen Y.Q."/>
            <person name="Ai Y."/>
            <person name="Zhai J.W."/>
            <person name="Wu S.S."/>
            <person name="Zhou Z."/>
            <person name="Hsiao Y.Y."/>
            <person name="Wu W.L."/>
            <person name="Chen Y.Y."/>
            <person name="Lin Y.F."/>
            <person name="Hsu J.L."/>
            <person name="Li C.Y."/>
            <person name="Wang Z.W."/>
            <person name="Zhao X."/>
            <person name="Zhong W.Y."/>
            <person name="Ma X.K."/>
            <person name="Ma L."/>
            <person name="Huang J."/>
            <person name="Chen G.Z."/>
            <person name="Huang M.Z."/>
            <person name="Huang L."/>
            <person name="Peng D.H."/>
            <person name="Luo Y.B."/>
            <person name="Zou S.Q."/>
            <person name="Chen S.P."/>
            <person name="Lan S."/>
            <person name="Tsai W.C."/>
            <person name="Van de Peer Y."/>
            <person name="Liu Z.J."/>
        </authorList>
    </citation>
    <scope>NUCLEOTIDE SEQUENCE [LARGE SCALE GENOMIC DNA]</scope>
    <source>
        <strain evidence="1">Lor287</strain>
    </source>
</reference>
<organism evidence="1 2">
    <name type="scientific">Platanthera zijinensis</name>
    <dbReference type="NCBI Taxonomy" id="2320716"/>
    <lineage>
        <taxon>Eukaryota</taxon>
        <taxon>Viridiplantae</taxon>
        <taxon>Streptophyta</taxon>
        <taxon>Embryophyta</taxon>
        <taxon>Tracheophyta</taxon>
        <taxon>Spermatophyta</taxon>
        <taxon>Magnoliopsida</taxon>
        <taxon>Liliopsida</taxon>
        <taxon>Asparagales</taxon>
        <taxon>Orchidaceae</taxon>
        <taxon>Orchidoideae</taxon>
        <taxon>Orchideae</taxon>
        <taxon>Orchidinae</taxon>
        <taxon>Platanthera</taxon>
    </lineage>
</organism>